<dbReference type="Proteomes" id="UP000887576">
    <property type="component" value="Unplaced"/>
</dbReference>
<protein>
    <submittedName>
        <fullName evidence="2">Uncharacterized protein</fullName>
    </submittedName>
</protein>
<organism evidence="1 2">
    <name type="scientific">Panagrolaimus sp. JU765</name>
    <dbReference type="NCBI Taxonomy" id="591449"/>
    <lineage>
        <taxon>Eukaryota</taxon>
        <taxon>Metazoa</taxon>
        <taxon>Ecdysozoa</taxon>
        <taxon>Nematoda</taxon>
        <taxon>Chromadorea</taxon>
        <taxon>Rhabditida</taxon>
        <taxon>Tylenchina</taxon>
        <taxon>Panagrolaimomorpha</taxon>
        <taxon>Panagrolaimoidea</taxon>
        <taxon>Panagrolaimidae</taxon>
        <taxon>Panagrolaimus</taxon>
    </lineage>
</organism>
<proteinExistence type="predicted"/>
<accession>A0AC34Q318</accession>
<name>A0AC34Q318_9BILA</name>
<dbReference type="WBParaSite" id="JU765_v2.g12422.t1">
    <property type="protein sequence ID" value="JU765_v2.g12422.t1"/>
    <property type="gene ID" value="JU765_v2.g12422"/>
</dbReference>
<reference evidence="2" key="1">
    <citation type="submission" date="2022-11" db="UniProtKB">
        <authorList>
            <consortium name="WormBaseParasite"/>
        </authorList>
    </citation>
    <scope>IDENTIFICATION</scope>
</reference>
<evidence type="ECO:0000313" key="2">
    <source>
        <dbReference type="WBParaSite" id="JU765_v2.g12422.t1"/>
    </source>
</evidence>
<evidence type="ECO:0000313" key="1">
    <source>
        <dbReference type="Proteomes" id="UP000887576"/>
    </source>
</evidence>
<sequence length="203" mass="22528">MTSTPPSSIVKTPSTFQACSLDSLSENSSKVPIISKEKLSTIFPPPPKFTASKESIIEPTVIKTKCFSSQNILGFVLLNLLAIVAVFPLLIVNYVAYTLPDGVEFHENLIPGFNLTRLQLIGIFTFVCVDLSLYLLIYYTAYYSAAFYGCSTDLHYKIFNGSQFIPLILIVKLLQPLAVVGTDQTQCKELFGAQGREWEGVRR</sequence>